<keyword evidence="1" id="KW-0812">Transmembrane</keyword>
<organism evidence="2 3">
    <name type="scientific">Thalassiosira oceanica</name>
    <name type="common">Marine diatom</name>
    <dbReference type="NCBI Taxonomy" id="159749"/>
    <lineage>
        <taxon>Eukaryota</taxon>
        <taxon>Sar</taxon>
        <taxon>Stramenopiles</taxon>
        <taxon>Ochrophyta</taxon>
        <taxon>Bacillariophyta</taxon>
        <taxon>Coscinodiscophyceae</taxon>
        <taxon>Thalassiosirophycidae</taxon>
        <taxon>Thalassiosirales</taxon>
        <taxon>Thalassiosiraceae</taxon>
        <taxon>Thalassiosira</taxon>
    </lineage>
</organism>
<dbReference type="eggNOG" id="ENOG502T71X">
    <property type="taxonomic scope" value="Eukaryota"/>
</dbReference>
<keyword evidence="3" id="KW-1185">Reference proteome</keyword>
<dbReference type="Proteomes" id="UP000266841">
    <property type="component" value="Unassembled WGS sequence"/>
</dbReference>
<feature type="transmembrane region" description="Helical" evidence="1">
    <location>
        <begin position="7"/>
        <end position="25"/>
    </location>
</feature>
<dbReference type="EMBL" id="AGNL01035862">
    <property type="protein sequence ID" value="EJK54411.1"/>
    <property type="molecule type" value="Genomic_DNA"/>
</dbReference>
<gene>
    <name evidence="2" type="ORF">THAOC_25965</name>
</gene>
<dbReference type="OMA" id="SVQLWHA"/>
<protein>
    <submittedName>
        <fullName evidence="2">Uncharacterized protein</fullName>
    </submittedName>
</protein>
<evidence type="ECO:0000313" key="2">
    <source>
        <dbReference type="EMBL" id="EJK54411.1"/>
    </source>
</evidence>
<dbReference type="OrthoDB" id="44524at2759"/>
<accession>K0S022</accession>
<reference evidence="2 3" key="1">
    <citation type="journal article" date="2012" name="Genome Biol.">
        <title>Genome and low-iron response of an oceanic diatom adapted to chronic iron limitation.</title>
        <authorList>
            <person name="Lommer M."/>
            <person name="Specht M."/>
            <person name="Roy A.S."/>
            <person name="Kraemer L."/>
            <person name="Andreson R."/>
            <person name="Gutowska M.A."/>
            <person name="Wolf J."/>
            <person name="Bergner S.V."/>
            <person name="Schilhabel M.B."/>
            <person name="Klostermeier U.C."/>
            <person name="Beiko R.G."/>
            <person name="Rosenstiel P."/>
            <person name="Hippler M."/>
            <person name="Laroche J."/>
        </authorList>
    </citation>
    <scope>NUCLEOTIDE SEQUENCE [LARGE SCALE GENOMIC DNA]</scope>
    <source>
        <strain evidence="2 3">CCMP1005</strain>
    </source>
</reference>
<dbReference type="AlphaFoldDB" id="K0S022"/>
<keyword evidence="1" id="KW-1133">Transmembrane helix</keyword>
<comment type="caution">
    <text evidence="2">The sequence shown here is derived from an EMBL/GenBank/DDBJ whole genome shotgun (WGS) entry which is preliminary data.</text>
</comment>
<proteinExistence type="predicted"/>
<sequence length="452" mass="50425">MLPLIMLLWCWTGYLIGFVTVTFVATHPSVAVSPAEEALDDTTYLDPALFEKALIHAKEMAVTNDPQYKQHRKEHQKLLDQLQEGNIDALYEVAGSLNRRNSEDDRITSVQLWHALADGPSAHVPSAMALGFSYAEVDKELALQYFVQASAGKEGGGPNQAALFNAGRLFLELNDAASSLAHIRVCATLGEKYPEYASEQLSETCREAYGTLSTQLQLETTIPPGIEDAISLFLYASIDDYPQENTREYATWNRGMEQLQFYATMVRETTAVGKVGRSNLIEAAKELELLQSQSAGKMSDLQRYAYQLTASREQVCAMVESLGTSDCQRCGIAFGINNLYPLRAQSKVSQRPLQSKFEQKRLAREMVKLRAKPRVDDLSVARDTNGIQIRLVMLGRKAKRDDDQTPAHRLRLDDSLSLSRRWAGFGSRVPELDREACRLPPLDGPTRESQVT</sequence>
<name>K0S022_THAOC</name>
<evidence type="ECO:0000256" key="1">
    <source>
        <dbReference type="SAM" id="Phobius"/>
    </source>
</evidence>
<evidence type="ECO:0000313" key="3">
    <source>
        <dbReference type="Proteomes" id="UP000266841"/>
    </source>
</evidence>
<keyword evidence="1" id="KW-0472">Membrane</keyword>